<comment type="cofactor">
    <cofactor evidence="1">
        <name>Mg(2+)</name>
        <dbReference type="ChEBI" id="CHEBI:18420"/>
    </cofactor>
</comment>
<reference evidence="7" key="1">
    <citation type="submission" date="2025-08" db="UniProtKB">
        <authorList>
            <consortium name="Ensembl"/>
        </authorList>
    </citation>
    <scope>IDENTIFICATION</scope>
</reference>
<dbReference type="Ensembl" id="ENSSBOT00000055156.1">
    <property type="protein sequence ID" value="ENSSBOP00000038207.1"/>
    <property type="gene ID" value="ENSSBOG00000035188.1"/>
</dbReference>
<dbReference type="GO" id="GO:0000287">
    <property type="term" value="F:magnesium ion binding"/>
    <property type="evidence" value="ECO:0007669"/>
    <property type="project" value="InterPro"/>
</dbReference>
<dbReference type="Proteomes" id="UP000233220">
    <property type="component" value="Unplaced"/>
</dbReference>
<evidence type="ECO:0000256" key="3">
    <source>
        <dbReference type="ARBA" id="ARBA00012146"/>
    </source>
</evidence>
<dbReference type="GeneTree" id="ENSGT00390000017004"/>
<name>A0A2K6V203_SAIBB</name>
<evidence type="ECO:0000256" key="1">
    <source>
        <dbReference type="ARBA" id="ARBA00001946"/>
    </source>
</evidence>
<dbReference type="Gene3D" id="3.90.80.10">
    <property type="entry name" value="Inorganic pyrophosphatase"/>
    <property type="match status" value="1"/>
</dbReference>
<evidence type="ECO:0000256" key="6">
    <source>
        <dbReference type="ARBA" id="ARBA00022842"/>
    </source>
</evidence>
<reference evidence="7" key="2">
    <citation type="submission" date="2025-09" db="UniProtKB">
        <authorList>
            <consortium name="Ensembl"/>
        </authorList>
    </citation>
    <scope>IDENTIFICATION</scope>
</reference>
<dbReference type="SUPFAM" id="SSF50324">
    <property type="entry name" value="Inorganic pyrophosphatase"/>
    <property type="match status" value="1"/>
</dbReference>
<dbReference type="STRING" id="39432.ENSSBOP00000038207"/>
<keyword evidence="5" id="KW-0378">Hydrolase</keyword>
<keyword evidence="8" id="KW-1185">Reference proteome</keyword>
<keyword evidence="6" id="KW-0460">Magnesium</keyword>
<dbReference type="Pfam" id="PF00719">
    <property type="entry name" value="Pyrophosphatase"/>
    <property type="match status" value="1"/>
</dbReference>
<dbReference type="GO" id="GO:0006796">
    <property type="term" value="P:phosphate-containing compound metabolic process"/>
    <property type="evidence" value="ECO:0007669"/>
    <property type="project" value="InterPro"/>
</dbReference>
<evidence type="ECO:0000256" key="2">
    <source>
        <dbReference type="ARBA" id="ARBA00006220"/>
    </source>
</evidence>
<protein>
    <recommendedName>
        <fullName evidence="3">inorganic diphosphatase</fullName>
        <ecNumber evidence="3">3.6.1.1</ecNumber>
    </recommendedName>
</protein>
<dbReference type="GO" id="GO:0004427">
    <property type="term" value="F:inorganic diphosphate phosphatase activity"/>
    <property type="evidence" value="ECO:0007669"/>
    <property type="project" value="UniProtKB-EC"/>
</dbReference>
<dbReference type="OMA" id="KLHYIAN"/>
<dbReference type="PANTHER" id="PTHR10286">
    <property type="entry name" value="INORGANIC PYROPHOSPHATASE"/>
    <property type="match status" value="1"/>
</dbReference>
<dbReference type="EC" id="3.6.1.1" evidence="3"/>
<proteinExistence type="inferred from homology"/>
<comment type="similarity">
    <text evidence="2">Belongs to the PPase family.</text>
</comment>
<dbReference type="InterPro" id="IPR008162">
    <property type="entry name" value="Pyrophosphatase"/>
</dbReference>
<sequence length="152" mass="17090">FSLEYQALLKNEKIQYISPFRVIPIFAGKDEFHMVVEVPRPLNPIKQDVNKGKLHYFANLFSYKGYIPHTWKDPGHNDKPTGCCGDKGPIDMCEIGSKVCARGEIIGMKVLGILAMIEEGEPDWKVIAINVNDPEAANYNDINDVKQLKLAT</sequence>
<evidence type="ECO:0000256" key="4">
    <source>
        <dbReference type="ARBA" id="ARBA00022723"/>
    </source>
</evidence>
<dbReference type="GO" id="GO:0005737">
    <property type="term" value="C:cytoplasm"/>
    <property type="evidence" value="ECO:0007669"/>
    <property type="project" value="InterPro"/>
</dbReference>
<evidence type="ECO:0000256" key="5">
    <source>
        <dbReference type="ARBA" id="ARBA00022801"/>
    </source>
</evidence>
<organism evidence="7 8">
    <name type="scientific">Saimiri boliviensis boliviensis</name>
    <name type="common">Bolivian squirrel monkey</name>
    <dbReference type="NCBI Taxonomy" id="39432"/>
    <lineage>
        <taxon>Eukaryota</taxon>
        <taxon>Metazoa</taxon>
        <taxon>Chordata</taxon>
        <taxon>Craniata</taxon>
        <taxon>Vertebrata</taxon>
        <taxon>Euteleostomi</taxon>
        <taxon>Mammalia</taxon>
        <taxon>Eutheria</taxon>
        <taxon>Euarchontoglires</taxon>
        <taxon>Primates</taxon>
        <taxon>Haplorrhini</taxon>
        <taxon>Platyrrhini</taxon>
        <taxon>Cebidae</taxon>
        <taxon>Saimiriinae</taxon>
        <taxon>Saimiri</taxon>
    </lineage>
</organism>
<accession>A0A2K6V203</accession>
<dbReference type="AlphaFoldDB" id="A0A2K6V203"/>
<evidence type="ECO:0000313" key="7">
    <source>
        <dbReference type="Ensembl" id="ENSSBOP00000038207.1"/>
    </source>
</evidence>
<evidence type="ECO:0000313" key="8">
    <source>
        <dbReference type="Proteomes" id="UP000233220"/>
    </source>
</evidence>
<dbReference type="InterPro" id="IPR036649">
    <property type="entry name" value="Pyrophosphatase_sf"/>
</dbReference>
<keyword evidence="4" id="KW-0479">Metal-binding</keyword>